<name>A0ABX0JJG8_9BACL</name>
<evidence type="ECO:0000313" key="9">
    <source>
        <dbReference type="Proteomes" id="UP001165962"/>
    </source>
</evidence>
<evidence type="ECO:0000256" key="5">
    <source>
        <dbReference type="ARBA" id="ARBA00023136"/>
    </source>
</evidence>
<protein>
    <recommendedName>
        <fullName evidence="7">Signal transduction histidine kinase 5TM receptor LytS transmembrane region domain-containing protein</fullName>
    </recommendedName>
</protein>
<evidence type="ECO:0000259" key="7">
    <source>
        <dbReference type="Pfam" id="PF07694"/>
    </source>
</evidence>
<evidence type="ECO:0000256" key="1">
    <source>
        <dbReference type="ARBA" id="ARBA00004651"/>
    </source>
</evidence>
<dbReference type="Pfam" id="PF07694">
    <property type="entry name" value="5TM-5TMR_LYT"/>
    <property type="match status" value="1"/>
</dbReference>
<keyword evidence="4 6" id="KW-1133">Transmembrane helix</keyword>
<dbReference type="EMBL" id="JAAOIW010000015">
    <property type="protein sequence ID" value="NHN34046.1"/>
    <property type="molecule type" value="Genomic_DNA"/>
</dbReference>
<organism evidence="8 9">
    <name type="scientific">Paenibacillus agricola</name>
    <dbReference type="NCBI Taxonomy" id="2716264"/>
    <lineage>
        <taxon>Bacteria</taxon>
        <taxon>Bacillati</taxon>
        <taxon>Bacillota</taxon>
        <taxon>Bacilli</taxon>
        <taxon>Bacillales</taxon>
        <taxon>Paenibacillaceae</taxon>
        <taxon>Paenibacillus</taxon>
    </lineage>
</organism>
<evidence type="ECO:0000256" key="6">
    <source>
        <dbReference type="SAM" id="Phobius"/>
    </source>
</evidence>
<dbReference type="InterPro" id="IPR011620">
    <property type="entry name" value="Sig_transdc_His_kinase_LytS_TM"/>
</dbReference>
<keyword evidence="5 6" id="KW-0472">Membrane</keyword>
<sequence>MVLVGVFIFSGWLTMVFAVKGAESTIFDLRAVPIIFGTLIFRDPRLVLIISLGIALSRYTITGFTNPAITGSINILLLGCLAALLIKLYNRKSWTYKRKAILSPICPMN</sequence>
<keyword evidence="2" id="KW-1003">Cell membrane</keyword>
<evidence type="ECO:0000256" key="4">
    <source>
        <dbReference type="ARBA" id="ARBA00022989"/>
    </source>
</evidence>
<keyword evidence="9" id="KW-1185">Reference proteome</keyword>
<comment type="subcellular location">
    <subcellularLocation>
        <location evidence="1">Cell membrane</location>
        <topology evidence="1">Multi-pass membrane protein</topology>
    </subcellularLocation>
</comment>
<reference evidence="8" key="1">
    <citation type="submission" date="2020-03" db="EMBL/GenBank/DDBJ databases">
        <title>Draft sequencing of Paenibacilllus sp. S3N08.</title>
        <authorList>
            <person name="Kim D.-U."/>
        </authorList>
    </citation>
    <scope>NUCLEOTIDE SEQUENCE</scope>
    <source>
        <strain evidence="8">S3N08</strain>
    </source>
</reference>
<keyword evidence="3 6" id="KW-0812">Transmembrane</keyword>
<evidence type="ECO:0000313" key="8">
    <source>
        <dbReference type="EMBL" id="NHN34046.1"/>
    </source>
</evidence>
<dbReference type="Proteomes" id="UP001165962">
    <property type="component" value="Unassembled WGS sequence"/>
</dbReference>
<proteinExistence type="predicted"/>
<evidence type="ECO:0000256" key="2">
    <source>
        <dbReference type="ARBA" id="ARBA00022475"/>
    </source>
</evidence>
<feature type="domain" description="Signal transduction histidine kinase 5TM receptor LytS transmembrane region" evidence="7">
    <location>
        <begin position="3"/>
        <end position="96"/>
    </location>
</feature>
<accession>A0ABX0JJG8</accession>
<gene>
    <name evidence="8" type="ORF">G9U52_29935</name>
</gene>
<feature type="transmembrane region" description="Helical" evidence="6">
    <location>
        <begin position="68"/>
        <end position="89"/>
    </location>
</feature>
<comment type="caution">
    <text evidence="8">The sequence shown here is derived from an EMBL/GenBank/DDBJ whole genome shotgun (WGS) entry which is preliminary data.</text>
</comment>
<evidence type="ECO:0000256" key="3">
    <source>
        <dbReference type="ARBA" id="ARBA00022692"/>
    </source>
</evidence>